<dbReference type="PANTHER" id="PTHR31008:SF15">
    <property type="entry name" value="GPI-ANCHORED ADHESIN-LIKE PROTEIN"/>
    <property type="match status" value="1"/>
</dbReference>
<feature type="region of interest" description="Disordered" evidence="1">
    <location>
        <begin position="1357"/>
        <end position="1406"/>
    </location>
</feature>
<evidence type="ECO:0000256" key="1">
    <source>
        <dbReference type="SAM" id="MobiDB-lite"/>
    </source>
</evidence>
<feature type="compositionally biased region" description="Low complexity" evidence="1">
    <location>
        <begin position="970"/>
        <end position="987"/>
    </location>
</feature>
<dbReference type="OrthoDB" id="767933at2759"/>
<feature type="compositionally biased region" description="Basic and acidic residues" evidence="1">
    <location>
        <begin position="687"/>
        <end position="698"/>
    </location>
</feature>
<feature type="region of interest" description="Disordered" evidence="1">
    <location>
        <begin position="243"/>
        <end position="326"/>
    </location>
</feature>
<feature type="compositionally biased region" description="Basic and acidic residues" evidence="1">
    <location>
        <begin position="1376"/>
        <end position="1389"/>
    </location>
</feature>
<accession>A0A9Q0JSL0</accession>
<keyword evidence="3" id="KW-1185">Reference proteome</keyword>
<dbReference type="PANTHER" id="PTHR31008">
    <property type="entry name" value="COP1-INTERACTING PROTEIN-RELATED"/>
    <property type="match status" value="1"/>
</dbReference>
<feature type="compositionally biased region" description="Polar residues" evidence="1">
    <location>
        <begin position="545"/>
        <end position="559"/>
    </location>
</feature>
<reference evidence="2" key="1">
    <citation type="journal article" date="2023" name="Plant J.">
        <title>The genome of the king protea, Protea cynaroides.</title>
        <authorList>
            <person name="Chang J."/>
            <person name="Duong T.A."/>
            <person name="Schoeman C."/>
            <person name="Ma X."/>
            <person name="Roodt D."/>
            <person name="Barker N."/>
            <person name="Li Z."/>
            <person name="Van de Peer Y."/>
            <person name="Mizrachi E."/>
        </authorList>
    </citation>
    <scope>NUCLEOTIDE SEQUENCE</scope>
    <source>
        <tissue evidence="2">Young leaves</tissue>
    </source>
</reference>
<feature type="region of interest" description="Disordered" evidence="1">
    <location>
        <begin position="919"/>
        <end position="1226"/>
    </location>
</feature>
<feature type="compositionally biased region" description="Polar residues" evidence="1">
    <location>
        <begin position="313"/>
        <end position="325"/>
    </location>
</feature>
<feature type="region of interest" description="Disordered" evidence="1">
    <location>
        <begin position="385"/>
        <end position="450"/>
    </location>
</feature>
<feature type="compositionally biased region" description="Polar residues" evidence="1">
    <location>
        <begin position="274"/>
        <end position="292"/>
    </location>
</feature>
<organism evidence="2 3">
    <name type="scientific">Protea cynaroides</name>
    <dbReference type="NCBI Taxonomy" id="273540"/>
    <lineage>
        <taxon>Eukaryota</taxon>
        <taxon>Viridiplantae</taxon>
        <taxon>Streptophyta</taxon>
        <taxon>Embryophyta</taxon>
        <taxon>Tracheophyta</taxon>
        <taxon>Spermatophyta</taxon>
        <taxon>Magnoliopsida</taxon>
        <taxon>Proteales</taxon>
        <taxon>Proteaceae</taxon>
        <taxon>Protea</taxon>
    </lineage>
</organism>
<evidence type="ECO:0008006" key="4">
    <source>
        <dbReference type="Google" id="ProtNLM"/>
    </source>
</evidence>
<proteinExistence type="predicted"/>
<evidence type="ECO:0000313" key="2">
    <source>
        <dbReference type="EMBL" id="KAJ4949967.1"/>
    </source>
</evidence>
<protein>
    <recommendedName>
        <fullName evidence="4">COP1-interacting protein 7</fullName>
    </recommendedName>
</protein>
<name>A0A9Q0JSL0_9MAGN</name>
<feature type="region of interest" description="Disordered" evidence="1">
    <location>
        <begin position="634"/>
        <end position="711"/>
    </location>
</feature>
<feature type="compositionally biased region" description="Basic and acidic residues" evidence="1">
    <location>
        <begin position="293"/>
        <end position="311"/>
    </location>
</feature>
<dbReference type="Proteomes" id="UP001141806">
    <property type="component" value="Unassembled WGS sequence"/>
</dbReference>
<sequence>MKSDTLLDYAVFQLSPKHSRCELFISGDGTTEKLTSGLVKPFVTHLTVAEEQVARAVQSIKLEVERPKNAGTWFTKGTLERFVRFVSTPEALELVNTFDAEMSQLESARRIYSQRGEDKLSGSLGGDGNGAPDAADITKKELLRAIDLRLVAVKEDLTMALARASAAGFTLDTVSELQLFADQFGAHRLNEACSKFISLCQRRPELICAWKKTTGDDQAVRTSSGSDMSIDDLAEENVPAKPSWLHQSKGQHHNQDQQQQTCQDHDATQPLGRSKSSVCQQLKSSSFPTWCSSDKDERREGTIEKEDKEEIMTESSPASQPSRRLSVQDRINLFENKKKEQSGGGGKVALGKSVELRRLSSDVSSTPSIVEKAVLRRWSGASDMSVDLSNDKKETEGSSPTPCSSINSQTQLSKSSKFAGVNEDGKDDVGSCNTGTTSKAELKGSSGRLDDFGLKDLAVTRSQDTDSEAQVTASFGSSEDVYAKDRLASQTQMNVFTGKLEVVGGKSQESFESQSHSYSGWGDVDLNNRAVSQAQFRYYPGGAEQSVSQDQTSAQNLSRTPFVGAELPEGKDHPASQALFKGSPSVTVDIGSDLRQPPVSNIQGKAFSGKLEGGAQLKDQAAFQVQYRGFESDRLAPLSQRSSFPGKMEDEGTKEMASLGMDYGDLPPKVENNVKGTKLQRQSSAPEQRKKSQGRRGESTPVNGNSEMLFPGRKIVESPQVFGSATVTPVEQIQKIRQSKGGQELNDELQLKANELEKLFAAHKLRVTGDQPSSVRRTKGPDAQVEQLASAVYRTSDEVTPIQLHEKNTVREPFGSSSNVVEFDHSSLIKMVDNQDYGNTLRPNISDFGSSEDSRGKFYVRYMQKREEKLREEWISKGAQKEAKMKAMQDSLEQSRAEMKAKFSGSSRAEKLRSFNIRLANKNREQQPIESVLNENHDDPSEFPGDTEYEQDISFNGIKSVDGYSRSTQSKKLLPSRSSSSSTPRISAVPAPRSSAKGSNPSSGRRRTLQEYPLAQSLPNFSDLRKENTKPSTGISKTATRSQYRNSIRSTSTSEELPLVKEDKPRRSQSIRKSSASPGELKDSSSQKSDGVVLAPARYSNEQTDEGLFGKSPNYAESKPLFRKGNGIGPGAGAGLAKMTASMASEDLKNEEKFDEVADQPEDSVDLVMGEEEDEEEEEEEEEEFGTVTGEGLMAADFLVDSDNEKSQLSQESEKSGDPGSENGNALRSLCQVDHNLVVDLATSGPIQFHASAGNVQDSPGESPISWNSHVHHPFSCVNETSDIDACVDSPVGSPASWNLHSLSQMESDAARMRKKWGSAQKPVHTVNTSHHLSRKDMTRGFKRLLKFGRKSRGSESMVDWISATTSEGDDDTEDGRDPVNRSSEDVRKSRMGSSQGHPSYDGFDEGELFNEQVQALCSSIPAPPANFKLREDHLSGSSLKAPRSFFSLSSFRSKGTESKPR</sequence>
<feature type="compositionally biased region" description="Acidic residues" evidence="1">
    <location>
        <begin position="1157"/>
        <end position="1185"/>
    </location>
</feature>
<feature type="region of interest" description="Disordered" evidence="1">
    <location>
        <begin position="542"/>
        <end position="584"/>
    </location>
</feature>
<evidence type="ECO:0000313" key="3">
    <source>
        <dbReference type="Proteomes" id="UP001141806"/>
    </source>
</evidence>
<feature type="compositionally biased region" description="Polar residues" evidence="1">
    <location>
        <begin position="1030"/>
        <end position="1055"/>
    </location>
</feature>
<comment type="caution">
    <text evidence="2">The sequence shown here is derived from an EMBL/GenBank/DDBJ whole genome shotgun (WGS) entry which is preliminary data.</text>
</comment>
<dbReference type="EMBL" id="JAMYWD010000012">
    <property type="protein sequence ID" value="KAJ4949967.1"/>
    <property type="molecule type" value="Genomic_DNA"/>
</dbReference>
<gene>
    <name evidence="2" type="ORF">NE237_026799</name>
</gene>
<feature type="compositionally biased region" description="Polar residues" evidence="1">
    <location>
        <begin position="397"/>
        <end position="416"/>
    </location>
</feature>
<feature type="compositionally biased region" description="Basic and acidic residues" evidence="1">
    <location>
        <begin position="1146"/>
        <end position="1156"/>
    </location>
</feature>